<dbReference type="GO" id="GO:0000940">
    <property type="term" value="C:outer kinetochore"/>
    <property type="evidence" value="ECO:0007669"/>
    <property type="project" value="TreeGrafter"/>
</dbReference>
<dbReference type="Gene3D" id="1.10.10.1890">
    <property type="entry name" value="Ska1 microtubule binding domain-like"/>
    <property type="match status" value="1"/>
</dbReference>
<dbReference type="GO" id="GO:0072686">
    <property type="term" value="C:mitotic spindle"/>
    <property type="evidence" value="ECO:0007669"/>
    <property type="project" value="TreeGrafter"/>
</dbReference>
<organism evidence="5 6">
    <name type="scientific">Myripristis murdjan</name>
    <name type="common">pinecone soldierfish</name>
    <dbReference type="NCBI Taxonomy" id="586833"/>
    <lineage>
        <taxon>Eukaryota</taxon>
        <taxon>Metazoa</taxon>
        <taxon>Chordata</taxon>
        <taxon>Craniata</taxon>
        <taxon>Vertebrata</taxon>
        <taxon>Euteleostomi</taxon>
        <taxon>Actinopterygii</taxon>
        <taxon>Neopterygii</taxon>
        <taxon>Teleostei</taxon>
        <taxon>Neoteleostei</taxon>
        <taxon>Acanthomorphata</taxon>
        <taxon>Holocentriformes</taxon>
        <taxon>Holocentridae</taxon>
        <taxon>Myripristis</taxon>
    </lineage>
</organism>
<reference evidence="5" key="1">
    <citation type="submission" date="2019-06" db="EMBL/GenBank/DDBJ databases">
        <authorList>
            <consortium name="Wellcome Sanger Institute Data Sharing"/>
        </authorList>
    </citation>
    <scope>NUCLEOTIDE SEQUENCE [LARGE SCALE GENOMIC DNA]</scope>
</reference>
<dbReference type="Ensembl" id="ENSMMDT00005000272.1">
    <property type="protein sequence ID" value="ENSMMDP00005000264.1"/>
    <property type="gene ID" value="ENSMMDG00005000177.1"/>
</dbReference>
<comment type="similarity">
    <text evidence="1">Belongs to the SKA1 family.</text>
</comment>
<dbReference type="InterPro" id="IPR009829">
    <property type="entry name" value="SKA1"/>
</dbReference>
<evidence type="ECO:0000313" key="6">
    <source>
        <dbReference type="Proteomes" id="UP000472263"/>
    </source>
</evidence>
<dbReference type="PANTHER" id="PTHR28573">
    <property type="entry name" value="SPINDLE AND KINETOCHORE-ASSOCIATED PROTEIN 1"/>
    <property type="match status" value="1"/>
</dbReference>
<dbReference type="Pfam" id="PF07160">
    <property type="entry name" value="SKA1"/>
    <property type="match status" value="1"/>
</dbReference>
<evidence type="ECO:0000256" key="2">
    <source>
        <dbReference type="ARBA" id="ARBA00047182"/>
    </source>
</evidence>
<dbReference type="Gene3D" id="6.10.250.1370">
    <property type="match status" value="1"/>
</dbReference>
<protein>
    <recommendedName>
        <fullName evidence="2">SKA complex subunit 1</fullName>
    </recommendedName>
    <alternativeName>
        <fullName evidence="3">Spindle and kinetochore-associated protein 1</fullName>
    </alternativeName>
</protein>
<dbReference type="GeneTree" id="ENSGT00940000166216"/>
<dbReference type="GO" id="GO:0005876">
    <property type="term" value="C:spindle microtubule"/>
    <property type="evidence" value="ECO:0007669"/>
    <property type="project" value="TreeGrafter"/>
</dbReference>
<evidence type="ECO:0000313" key="5">
    <source>
        <dbReference type="Ensembl" id="ENSMMDP00005000264.1"/>
    </source>
</evidence>
<dbReference type="GO" id="GO:0000278">
    <property type="term" value="P:mitotic cell cycle"/>
    <property type="evidence" value="ECO:0007669"/>
    <property type="project" value="TreeGrafter"/>
</dbReference>
<reference evidence="5" key="3">
    <citation type="submission" date="2025-09" db="UniProtKB">
        <authorList>
            <consortium name="Ensembl"/>
        </authorList>
    </citation>
    <scope>IDENTIFICATION</scope>
</reference>
<dbReference type="PANTHER" id="PTHR28573:SF1">
    <property type="entry name" value="SPINDLE AND KINETOCHORE-ASSOCIATED PROTEIN 1"/>
    <property type="match status" value="1"/>
</dbReference>
<dbReference type="GO" id="GO:0051301">
    <property type="term" value="P:cell division"/>
    <property type="evidence" value="ECO:0007669"/>
    <property type="project" value="InterPro"/>
</dbReference>
<feature type="region of interest" description="Disordered" evidence="4">
    <location>
        <begin position="87"/>
        <end position="120"/>
    </location>
</feature>
<evidence type="ECO:0000256" key="1">
    <source>
        <dbReference type="ARBA" id="ARBA00006836"/>
    </source>
</evidence>
<sequence>MSELEEITMHITDRISSLQRMLELSTDVIPQNRLKKFGQEVFVLEGLLYEFEKCVGRQHDHLKHLQELEGTFQKDLEDMQHLKEKMPAHMPRRKLPAVSEPAPSQNGAAMELQPRQQENVRKTNKSQIKEMEFISMPEFESIPQYMKGRLTYSQLNAAVESINRALAGKYKILHQSVKTLNNHSRRLYQRFKEEETKNTKDVDVAGMKEYNLMRPLFLHHVITSQPAPF</sequence>
<dbReference type="GO" id="GO:0031110">
    <property type="term" value="P:regulation of microtubule polymerization or depolymerization"/>
    <property type="evidence" value="ECO:0007669"/>
    <property type="project" value="TreeGrafter"/>
</dbReference>
<name>A0A667WIS0_9TELE</name>
<evidence type="ECO:0000256" key="4">
    <source>
        <dbReference type="SAM" id="MobiDB-lite"/>
    </source>
</evidence>
<proteinExistence type="inferred from homology"/>
<dbReference type="InterPro" id="IPR042031">
    <property type="entry name" value="SKA1_MBD_sf"/>
</dbReference>
<evidence type="ECO:0000256" key="3">
    <source>
        <dbReference type="ARBA" id="ARBA00047202"/>
    </source>
</evidence>
<gene>
    <name evidence="5" type="primary">ska1</name>
</gene>
<dbReference type="GO" id="GO:0007059">
    <property type="term" value="P:chromosome segregation"/>
    <property type="evidence" value="ECO:0007669"/>
    <property type="project" value="InterPro"/>
</dbReference>
<keyword evidence="6" id="KW-1185">Reference proteome</keyword>
<dbReference type="GO" id="GO:0008017">
    <property type="term" value="F:microtubule binding"/>
    <property type="evidence" value="ECO:0007669"/>
    <property type="project" value="InterPro"/>
</dbReference>
<dbReference type="Proteomes" id="UP000472263">
    <property type="component" value="Chromosome 6"/>
</dbReference>
<dbReference type="AlphaFoldDB" id="A0A667WIS0"/>
<accession>A0A667WIS0</accession>
<reference evidence="5" key="2">
    <citation type="submission" date="2025-08" db="UniProtKB">
        <authorList>
            <consortium name="Ensembl"/>
        </authorList>
    </citation>
    <scope>IDENTIFICATION</scope>
</reference>